<dbReference type="Gene3D" id="3.90.220.20">
    <property type="entry name" value="DNA methylase specificity domains"/>
    <property type="match status" value="2"/>
</dbReference>
<dbReference type="SUPFAM" id="SSF116734">
    <property type="entry name" value="DNA methylase specificity domain"/>
    <property type="match status" value="2"/>
</dbReference>
<comment type="caution">
    <text evidence="5">The sequence shown here is derived from an EMBL/GenBank/DDBJ whole genome shotgun (WGS) entry which is preliminary data.</text>
</comment>
<dbReference type="GO" id="GO:0009307">
    <property type="term" value="P:DNA restriction-modification system"/>
    <property type="evidence" value="ECO:0007669"/>
    <property type="project" value="UniProtKB-KW"/>
</dbReference>
<dbReference type="InterPro" id="IPR052021">
    <property type="entry name" value="Type-I_RS_S_subunit"/>
</dbReference>
<sequence>MHPNVPHLRFPEFHGEWEKCKVSDVLNFYSTNSLSWDQLEYGTDNMLNLHYGLIHVGLPTMVDLSKDILPAIKKENEPKNFELCKEGDIAFADASEDTNEVAKAIEFYTLEDKAVVCGLHTIHGRDKSNKTVVGYKGYAFSSTAFHHQIRRIAQGTKIYSISAKNFAECYIGIPSKEEQTKIAKLLRLIDERIATQSKLIEDLKKLKSAISKLLFTRKDMLETTIRLADIATLKNGYAFQSSKYNILGKWKIITIANVSGGRYINEEDCNCIINLPNDIQDHQVLKEGDILISLTGNVGRVSLCKSGAYLLNQRVGLLHIEGNIDKEFLYQVLSSRRFENNMVACGQGAAQMNIGKGDVENFVLPYSSKANNIHLVARILHSYDECIINELRELTLLTMQKQYFLAQMFI</sequence>
<dbReference type="GO" id="GO:0004519">
    <property type="term" value="F:endonuclease activity"/>
    <property type="evidence" value="ECO:0007669"/>
    <property type="project" value="UniProtKB-KW"/>
</dbReference>
<keyword evidence="5" id="KW-0255">Endonuclease</keyword>
<comment type="similarity">
    <text evidence="1">Belongs to the type-I restriction system S methylase family.</text>
</comment>
<dbReference type="PANTHER" id="PTHR30408">
    <property type="entry name" value="TYPE-1 RESTRICTION ENZYME ECOKI SPECIFICITY PROTEIN"/>
    <property type="match status" value="1"/>
</dbReference>
<protein>
    <submittedName>
        <fullName evidence="5">Restriction endonuclease subunit S</fullName>
    </submittedName>
</protein>
<keyword evidence="3" id="KW-0238">DNA-binding</keyword>
<dbReference type="PANTHER" id="PTHR30408:SF13">
    <property type="entry name" value="TYPE I RESTRICTION ENZYME HINDI SPECIFICITY SUBUNIT"/>
    <property type="match status" value="1"/>
</dbReference>
<dbReference type="Proteomes" id="UP000420707">
    <property type="component" value="Unassembled WGS sequence"/>
</dbReference>
<dbReference type="InterPro" id="IPR000055">
    <property type="entry name" value="Restrct_endonuc_typeI_TRD"/>
</dbReference>
<keyword evidence="5" id="KW-0378">Hydrolase</keyword>
<feature type="domain" description="Type I restriction modification DNA specificity" evidence="4">
    <location>
        <begin position="224"/>
        <end position="390"/>
    </location>
</feature>
<evidence type="ECO:0000313" key="5">
    <source>
        <dbReference type="EMBL" id="MQN30899.1"/>
    </source>
</evidence>
<reference evidence="6" key="1">
    <citation type="submission" date="2019-09" db="EMBL/GenBank/DDBJ databases">
        <title>Distinct polysaccharide growth profiles of human intestinal Prevotella copri isolates.</title>
        <authorList>
            <person name="Fehlner-Peach H."/>
            <person name="Magnabosco C."/>
            <person name="Raghavan V."/>
            <person name="Scher J.U."/>
            <person name="Tett A."/>
            <person name="Cox L.M."/>
            <person name="Gottsegen C."/>
            <person name="Watters A."/>
            <person name="Wiltshire- Gordon J.D."/>
            <person name="Segata N."/>
            <person name="Bonneau R."/>
            <person name="Littman D.R."/>
        </authorList>
    </citation>
    <scope>NUCLEOTIDE SEQUENCE [LARGE SCALE GENOMIC DNA]</scope>
    <source>
        <strain evidence="6">iAP146</strain>
    </source>
</reference>
<feature type="domain" description="Type I restriction modification DNA specificity" evidence="4">
    <location>
        <begin position="16"/>
        <end position="204"/>
    </location>
</feature>
<evidence type="ECO:0000256" key="2">
    <source>
        <dbReference type="ARBA" id="ARBA00022747"/>
    </source>
</evidence>
<proteinExistence type="inferred from homology"/>
<dbReference type="AlphaFoldDB" id="A0AAW9TB09"/>
<organism evidence="5 6">
    <name type="scientific">Segatella copri</name>
    <dbReference type="NCBI Taxonomy" id="165179"/>
    <lineage>
        <taxon>Bacteria</taxon>
        <taxon>Pseudomonadati</taxon>
        <taxon>Bacteroidota</taxon>
        <taxon>Bacteroidia</taxon>
        <taxon>Bacteroidales</taxon>
        <taxon>Prevotellaceae</taxon>
        <taxon>Segatella</taxon>
    </lineage>
</organism>
<dbReference type="Pfam" id="PF01420">
    <property type="entry name" value="Methylase_S"/>
    <property type="match status" value="2"/>
</dbReference>
<dbReference type="GO" id="GO:0003677">
    <property type="term" value="F:DNA binding"/>
    <property type="evidence" value="ECO:0007669"/>
    <property type="project" value="UniProtKB-KW"/>
</dbReference>
<name>A0AAW9TB09_9BACT</name>
<evidence type="ECO:0000259" key="4">
    <source>
        <dbReference type="Pfam" id="PF01420"/>
    </source>
</evidence>
<accession>A0AAW9TB09</accession>
<dbReference type="RefSeq" id="WP_153114438.1">
    <property type="nucleotide sequence ID" value="NZ_VZCR01000018.1"/>
</dbReference>
<keyword evidence="5" id="KW-0540">Nuclease</keyword>
<keyword evidence="2" id="KW-0680">Restriction system</keyword>
<gene>
    <name evidence="5" type="ORF">F7D90_02790</name>
</gene>
<dbReference type="EMBL" id="VZCR01000018">
    <property type="protein sequence ID" value="MQN30899.1"/>
    <property type="molecule type" value="Genomic_DNA"/>
</dbReference>
<evidence type="ECO:0000256" key="3">
    <source>
        <dbReference type="ARBA" id="ARBA00023125"/>
    </source>
</evidence>
<dbReference type="CDD" id="cd17278">
    <property type="entry name" value="RMtype1_S_LdeBORF1052P-TRD2-CR2"/>
    <property type="match status" value="1"/>
</dbReference>
<evidence type="ECO:0000313" key="6">
    <source>
        <dbReference type="Proteomes" id="UP000420707"/>
    </source>
</evidence>
<dbReference type="InterPro" id="IPR044946">
    <property type="entry name" value="Restrct_endonuc_typeI_TRD_sf"/>
</dbReference>
<evidence type="ECO:0000256" key="1">
    <source>
        <dbReference type="ARBA" id="ARBA00010923"/>
    </source>
</evidence>